<evidence type="ECO:0000313" key="5">
    <source>
        <dbReference type="Proteomes" id="UP000472272"/>
    </source>
</evidence>
<feature type="compositionally biased region" description="Low complexity" evidence="2">
    <location>
        <begin position="1333"/>
        <end position="1354"/>
    </location>
</feature>
<reference evidence="4" key="3">
    <citation type="submission" date="2025-09" db="UniProtKB">
        <authorList>
            <consortium name="Ensembl"/>
        </authorList>
    </citation>
    <scope>IDENTIFICATION</scope>
</reference>
<dbReference type="RefSeq" id="XP_028600337.1">
    <property type="nucleotide sequence ID" value="XM_028744504.1"/>
</dbReference>
<dbReference type="OMA" id="RRDWAQC"/>
<gene>
    <name evidence="4" type="primary">NCKAP5</name>
</gene>
<dbReference type="InterPro" id="IPR026163">
    <property type="entry name" value="Nckap5l"/>
</dbReference>
<evidence type="ECO:0000259" key="3">
    <source>
        <dbReference type="Pfam" id="PF15246"/>
    </source>
</evidence>
<dbReference type="Pfam" id="PF15246">
    <property type="entry name" value="NCKAP5"/>
    <property type="match status" value="1"/>
</dbReference>
<proteinExistence type="predicted"/>
<dbReference type="CTD" id="344148"/>
<feature type="region of interest" description="Disordered" evidence="2">
    <location>
        <begin position="1319"/>
        <end position="1423"/>
    </location>
</feature>
<feature type="compositionally biased region" description="Polar residues" evidence="2">
    <location>
        <begin position="1828"/>
        <end position="1837"/>
    </location>
</feature>
<feature type="compositionally biased region" description="Basic and acidic residues" evidence="2">
    <location>
        <begin position="1549"/>
        <end position="1564"/>
    </location>
</feature>
<dbReference type="RefSeq" id="XP_028600348.1">
    <property type="nucleotide sequence ID" value="XM_028744515.1"/>
</dbReference>
<feature type="region of interest" description="Disordered" evidence="2">
    <location>
        <begin position="922"/>
        <end position="965"/>
    </location>
</feature>
<feature type="region of interest" description="Disordered" evidence="2">
    <location>
        <begin position="2006"/>
        <end position="2037"/>
    </location>
</feature>
<organism evidence="4 5">
    <name type="scientific">Podarcis muralis</name>
    <name type="common">Wall lizard</name>
    <name type="synonym">Lacerta muralis</name>
    <dbReference type="NCBI Taxonomy" id="64176"/>
    <lineage>
        <taxon>Eukaryota</taxon>
        <taxon>Metazoa</taxon>
        <taxon>Chordata</taxon>
        <taxon>Craniata</taxon>
        <taxon>Vertebrata</taxon>
        <taxon>Euteleostomi</taxon>
        <taxon>Lepidosauria</taxon>
        <taxon>Squamata</taxon>
        <taxon>Bifurcata</taxon>
        <taxon>Unidentata</taxon>
        <taxon>Episquamata</taxon>
        <taxon>Laterata</taxon>
        <taxon>Lacertibaenia</taxon>
        <taxon>Lacertidae</taxon>
        <taxon>Podarcis</taxon>
    </lineage>
</organism>
<feature type="domain" description="Nck-associated protein 5 C-terminal" evidence="3">
    <location>
        <begin position="1469"/>
        <end position="1776"/>
    </location>
</feature>
<dbReference type="GO" id="GO:0001578">
    <property type="term" value="P:microtubule bundle formation"/>
    <property type="evidence" value="ECO:0007669"/>
    <property type="project" value="TreeGrafter"/>
</dbReference>
<dbReference type="GeneTree" id="ENSGT00530000063607"/>
<feature type="compositionally biased region" description="Polar residues" evidence="2">
    <location>
        <begin position="1595"/>
        <end position="1612"/>
    </location>
</feature>
<reference evidence="4 5" key="1">
    <citation type="journal article" date="2019" name="Proc. Natl. Acad. Sci. U.S.A.">
        <title>Regulatory changes in pterin and carotenoid genes underlie balanced color polymorphisms in the wall lizard.</title>
        <authorList>
            <person name="Andrade P."/>
            <person name="Pinho C."/>
            <person name="Perez I de Lanuza G."/>
            <person name="Afonso S."/>
            <person name="Brejcha J."/>
            <person name="Rubin C.J."/>
            <person name="Wallerman O."/>
            <person name="Pereira P."/>
            <person name="Sabatino S.J."/>
            <person name="Bellati A."/>
            <person name="Pellitteri-Rosa D."/>
            <person name="Bosakova Z."/>
            <person name="Bunikis I."/>
            <person name="Carretero M.A."/>
            <person name="Feiner N."/>
            <person name="Marsik P."/>
            <person name="Pauperio F."/>
            <person name="Salvi D."/>
            <person name="Soler L."/>
            <person name="While G.M."/>
            <person name="Uller T."/>
            <person name="Font E."/>
            <person name="Andersson L."/>
            <person name="Carneiro M."/>
        </authorList>
    </citation>
    <scope>NUCLEOTIDE SEQUENCE</scope>
</reference>
<keyword evidence="5" id="KW-1185">Reference proteome</keyword>
<dbReference type="InterPro" id="IPR032769">
    <property type="entry name" value="NCKAP5_C"/>
</dbReference>
<name>A0A670IE74_PODMU</name>
<feature type="compositionally biased region" description="Polar residues" evidence="2">
    <location>
        <begin position="1404"/>
        <end position="1423"/>
    </location>
</feature>
<feature type="region of interest" description="Disordered" evidence="2">
    <location>
        <begin position="1595"/>
        <end position="1614"/>
    </location>
</feature>
<feature type="region of interest" description="Disordered" evidence="2">
    <location>
        <begin position="1809"/>
        <end position="1838"/>
    </location>
</feature>
<feature type="region of interest" description="Disordered" evidence="2">
    <location>
        <begin position="1628"/>
        <end position="1675"/>
    </location>
</feature>
<protein>
    <submittedName>
        <fullName evidence="4">NCK associated protein 5</fullName>
    </submittedName>
</protein>
<feature type="region of interest" description="Disordered" evidence="2">
    <location>
        <begin position="1035"/>
        <end position="1061"/>
    </location>
</feature>
<dbReference type="Proteomes" id="UP000472272">
    <property type="component" value="Chromosome 1"/>
</dbReference>
<dbReference type="RefSeq" id="XP_028600326.1">
    <property type="nucleotide sequence ID" value="XM_028744493.1"/>
</dbReference>
<dbReference type="PANTHER" id="PTHR21740:SF0">
    <property type="entry name" value="NCK-ASSOCIATED PROTEIN 5"/>
    <property type="match status" value="1"/>
</dbReference>
<feature type="region of interest" description="Disordered" evidence="2">
    <location>
        <begin position="1957"/>
        <end position="1990"/>
    </location>
</feature>
<dbReference type="PANTHER" id="PTHR21740">
    <property type="entry name" value="NCK-ASSOCIATED PROTEIN 5"/>
    <property type="match status" value="1"/>
</dbReference>
<sequence length="2058" mass="228456">MDKKQHLVKKEFSKRFSLDSTLMEYMDSNRYIDHLLIQLEEQRWNVWREKLSVARLQQEVARSKSDRTMREKLIHELEEERHLRLESEKKLREVTLESERNRVQMRGLQQQFSRMEETVRNLLQRQGSPEANGEKPVTVIKAYQETFTHESKSPKTAVEDICMSVDKYSKDENSSAEEEKEKTKLLLERLKALEAENSALAMENENQREQYERCLDEVANQVVQALLTQKDLREECLKLKTRVFDLEQQNRTLSVLFHQRMKPTSGLLLQKLHSRILDLSSGDFLLEVEKNRSLIPLQSADVQVHECQQTIRSGVPALKCQSQLNMTGPHRVYPRSSCSSSELSLSSACSEYSSGSSYTWNDGKACSKRSSVNWDKRISIGSSLPSNLSSPADDLPPTRIKENHILEGLKKLQKRKILLEPPSSVISKWGYKDCMDSNEGIYSPGIKCSSHKEEVHCTPEEMGAICIEHQKNFVYDSDSHEDADDESSSLALLYEVPSKDCRHYCNKLTHSVSDSLFGWEPDRKHLPERGSYFNSKERPEKLTSFVNEFQSKGKSCTNVKLPVLQIDKSLASISWRDLNLHLSDTDDNEILDELHIESSDEKSPSDLSLTPFVDKHTENSDVRVKKENCQHVSSEKEASQVLTHSGIRPKACNFIKQQKVIKKTSSEECITVIFDAEDGKPIEFSSHQSGVVTVTRNEISINHSCTGPNAEYTECLPQGIVNFQKAMEAKNYSILQAPDNEIERKTLPNNLENEHAVDPTTCNSQSPLLPKRPMFHNIPQQKLMKPVCSISSKPRSPSCMQAGSNQNQKLTKIPSRDKFSPQKTNITVNEYSTSTSSHCPMTLEKSVKCSRFKKVQSPTKNTDSKVDLLISRAHPLQNSKMLDRTDWPKNQVPESTSLPQHLIETIDCEEPPTRDIHCDLPAVEARSPSPPPPPGRSTSLLIRPNYEHSPPVPNKPGASIPSETVKSPVMSPLKTASMSIFHNVHRMPTNKLPSTPKVKLNHFNEKGEMFTQSKCISEQPSTMCQVIPKVFTKKVPPKTSNQSVSCNNIERNSKDVSPDCTSQDTDLMQNGLLPKDTEIPQKNKFPNRFSTSPDCQPAMIGKPFLPQINHSPLSLLSQGSDAGNIPEKSLKPHLPVGLKLLIKSPQLLRKSSTIPGKQEKDSMNAASKSCVNSSKRRQGESLAQTTIDVADTELRSAESGIKESFAGDLGMNPASSVSPETCCLIERGDGLENRLVKRSISSSSKAYLKPALGMNGAKARSQSFSIHTGEKSSIPSTEGLGKVRTQIITNTSERGNSLTRQNSAVEGLQIRAVPGSAVMSDTVSNTTKVPETSYSRQGSSASMSSSSSQVGSPSKLPFHMSPKGDLFCSISKTEDNKSPSQRDVQSKSFHDEKASEISKHQPVSKKSVTQAEMALESSTSISSEQILPLQKNLDSTQSPHKHEAGKVVLQEACIKASEALEKVSASSVLQPTIEEKVMLCIQENMQKEQGQNKCPTTETKQKSGGPSIASWFGFRKSKLPALSGRKADVSKVKIEKKEPKGLAFGSKQTKSEKRKDKKKTEQHCEAENEINKKTLNCGILDSVPKGKKMTKATHNNLSQTGCEQKNSSATTHSGKDSFMKELLHRVDKKAAQPTESGSHNVSYRSVSKGGSQGSSLPNNSVGTQGNQKKTSKTKADMEIPNDAVIKVVTENFQEDEEHAIADSTCQSHLIESCCQMRTLDSGIGTFPLPDSGNRSTGRHVSKQELDLEADVFISPAQAFPLASSEKAKTLEREVPSTANKDQGSVESIITHSTSDPAMTAKGVQTFQSRLPKPASAGITSPVKKSGQEESSLTSVSLKHSEKEKCGNKMFPDWSSKKAIKAKDRALRVCTYSASSSSDTETELEYETNDFGTGGEKLVDLMKNNKQAEQEENSVRKSFMGRPMSILDIYQHSLCGHYGEDGPEQLAHYSFIEQLNGTSTKDDKSKKIPSKLKQPEEAKEDSEKGLSKISLESLNKFNSSRSILLEKESKVEGQEEENGKNEEVSLNSSDRHDIDHLESLSDSLYDSFSSCASQGSNDV</sequence>
<dbReference type="Ensembl" id="ENSPMRT00000010671.1">
    <property type="protein sequence ID" value="ENSPMRP00000010014.1"/>
    <property type="gene ID" value="ENSPMRG00000006694.1"/>
</dbReference>
<evidence type="ECO:0000313" key="4">
    <source>
        <dbReference type="Ensembl" id="ENSPMRP00000010014.1"/>
    </source>
</evidence>
<feature type="compositionally biased region" description="Basic and acidic residues" evidence="2">
    <location>
        <begin position="1384"/>
        <end position="1399"/>
    </location>
</feature>
<evidence type="ECO:0000256" key="2">
    <source>
        <dbReference type="SAM" id="MobiDB-lite"/>
    </source>
</evidence>
<dbReference type="RefSeq" id="XP_028600355.1">
    <property type="nucleotide sequence ID" value="XM_028744522.1"/>
</dbReference>
<keyword evidence="1" id="KW-0175">Coiled coil</keyword>
<feature type="region of interest" description="Disordered" evidence="2">
    <location>
        <begin position="1153"/>
        <end position="1186"/>
    </location>
</feature>
<feature type="compositionally biased region" description="Polar residues" evidence="2">
    <location>
        <begin position="1040"/>
        <end position="1050"/>
    </location>
</feature>
<accession>A0A670IE74</accession>
<feature type="region of interest" description="Disordered" evidence="2">
    <location>
        <begin position="1540"/>
        <end position="1564"/>
    </location>
</feature>
<evidence type="ECO:0000256" key="1">
    <source>
        <dbReference type="SAM" id="Coils"/>
    </source>
</evidence>
<dbReference type="GO" id="GO:0007019">
    <property type="term" value="P:microtubule depolymerization"/>
    <property type="evidence" value="ECO:0007669"/>
    <property type="project" value="TreeGrafter"/>
</dbReference>
<dbReference type="GeneID" id="114604409"/>
<feature type="compositionally biased region" description="Polar residues" evidence="2">
    <location>
        <begin position="1633"/>
        <end position="1668"/>
    </location>
</feature>
<dbReference type="GO" id="GO:0035371">
    <property type="term" value="C:microtubule plus-end"/>
    <property type="evidence" value="ECO:0007669"/>
    <property type="project" value="TreeGrafter"/>
</dbReference>
<feature type="compositionally biased region" description="Polar residues" evidence="2">
    <location>
        <begin position="1319"/>
        <end position="1332"/>
    </location>
</feature>
<feature type="compositionally biased region" description="Polar residues" evidence="2">
    <location>
        <begin position="1164"/>
        <end position="1173"/>
    </location>
</feature>
<reference evidence="4" key="2">
    <citation type="submission" date="2025-08" db="UniProtKB">
        <authorList>
            <consortium name="Ensembl"/>
        </authorList>
    </citation>
    <scope>IDENTIFICATION</scope>
</reference>
<feature type="coiled-coil region" evidence="1">
    <location>
        <begin position="173"/>
        <end position="249"/>
    </location>
</feature>
<feature type="compositionally biased region" description="Basic and acidic residues" evidence="2">
    <location>
        <begin position="1972"/>
        <end position="1985"/>
    </location>
</feature>